<protein>
    <submittedName>
        <fullName evidence="5">Phosphatidylinositol kinase</fullName>
    </submittedName>
</protein>
<dbReference type="Pfam" id="PF07804">
    <property type="entry name" value="HipA_C"/>
    <property type="match status" value="1"/>
</dbReference>
<evidence type="ECO:0000256" key="3">
    <source>
        <dbReference type="ARBA" id="ARBA00022777"/>
    </source>
</evidence>
<name>A0A512PDV0_9CELL</name>
<evidence type="ECO:0000256" key="1">
    <source>
        <dbReference type="ARBA" id="ARBA00010164"/>
    </source>
</evidence>
<evidence type="ECO:0000259" key="4">
    <source>
        <dbReference type="Pfam" id="PF07804"/>
    </source>
</evidence>
<accession>A0A512PDV0</accession>
<dbReference type="InterPro" id="IPR052028">
    <property type="entry name" value="HipA_Ser/Thr_kinase"/>
</dbReference>
<dbReference type="PANTHER" id="PTHR37419:SF8">
    <property type="entry name" value="TOXIN YJJJ"/>
    <property type="match status" value="1"/>
</dbReference>
<organism evidence="5 6">
    <name type="scientific">Cellulomonas soli</name>
    <dbReference type="NCBI Taxonomy" id="931535"/>
    <lineage>
        <taxon>Bacteria</taxon>
        <taxon>Bacillati</taxon>
        <taxon>Actinomycetota</taxon>
        <taxon>Actinomycetes</taxon>
        <taxon>Micrococcales</taxon>
        <taxon>Cellulomonadaceae</taxon>
        <taxon>Cellulomonas</taxon>
    </lineage>
</organism>
<proteinExistence type="inferred from homology"/>
<feature type="domain" description="HipA-like C-terminal" evidence="4">
    <location>
        <begin position="174"/>
        <end position="397"/>
    </location>
</feature>
<dbReference type="Proteomes" id="UP000321798">
    <property type="component" value="Unassembled WGS sequence"/>
</dbReference>
<sequence>MISEQPGTRAYVWVWLPGATSPVVAGVLQATGTALAGEPVLAFRYAASYRARPDAISLYPPELPLGSEVLDPTRVAHRDPLALAGCLRDAAPDAWGRRVINLEVGHDPDVHLSEVTYLLRSGSDRIGALDFQESPTQYVPREQRASLDQLMEGAALVERGEHLPPALAAVGHGTSIGGARPKALLHDGDRHLIAKFSSSTDDRPVVKAEGAAMLLAARAGADVAPVSVVHAGGKDVLLVERFDRQALAGPDGQAGIARRQMLSMLTVLGLSESSARYGSYALMAQQVRTGPWADVPGTLRELFTRLVINVLVGNTDDHLRNHAAFWDGTRLSLTPAYDIAPQRRSTNTATQAIGITADGRRASQLRLCREVAGEFLLTDAQAIDNIGRVRAAVVDGWDDVCDQVGLTRAERATLWGREFAHPYVDYAEA</sequence>
<dbReference type="PANTHER" id="PTHR37419">
    <property type="entry name" value="SERINE/THREONINE-PROTEIN KINASE TOXIN HIPA"/>
    <property type="match status" value="1"/>
</dbReference>
<gene>
    <name evidence="5" type="ORF">CSO01_21040</name>
</gene>
<evidence type="ECO:0000313" key="6">
    <source>
        <dbReference type="Proteomes" id="UP000321798"/>
    </source>
</evidence>
<evidence type="ECO:0000313" key="5">
    <source>
        <dbReference type="EMBL" id="GEP69389.1"/>
    </source>
</evidence>
<dbReference type="OrthoDB" id="3182374at2"/>
<comment type="caution">
    <text evidence="5">The sequence shown here is derived from an EMBL/GenBank/DDBJ whole genome shotgun (WGS) entry which is preliminary data.</text>
</comment>
<evidence type="ECO:0000256" key="2">
    <source>
        <dbReference type="ARBA" id="ARBA00022679"/>
    </source>
</evidence>
<comment type="similarity">
    <text evidence="1">Belongs to the HipA Ser/Thr kinase family.</text>
</comment>
<dbReference type="EMBL" id="BKAL01000007">
    <property type="protein sequence ID" value="GEP69389.1"/>
    <property type="molecule type" value="Genomic_DNA"/>
</dbReference>
<keyword evidence="3 5" id="KW-0418">Kinase</keyword>
<dbReference type="RefSeq" id="WP_146953150.1">
    <property type="nucleotide sequence ID" value="NZ_BAABBJ010000007.1"/>
</dbReference>
<keyword evidence="2" id="KW-0808">Transferase</keyword>
<dbReference type="GO" id="GO:0004674">
    <property type="term" value="F:protein serine/threonine kinase activity"/>
    <property type="evidence" value="ECO:0007669"/>
    <property type="project" value="TreeGrafter"/>
</dbReference>
<reference evidence="5 6" key="1">
    <citation type="submission" date="2019-07" db="EMBL/GenBank/DDBJ databases">
        <title>Whole genome shotgun sequence of Cellulomonas soli NBRC 109434.</title>
        <authorList>
            <person name="Hosoyama A."/>
            <person name="Uohara A."/>
            <person name="Ohji S."/>
            <person name="Ichikawa N."/>
        </authorList>
    </citation>
    <scope>NUCLEOTIDE SEQUENCE [LARGE SCALE GENOMIC DNA]</scope>
    <source>
        <strain evidence="5 6">NBRC 109434</strain>
    </source>
</reference>
<dbReference type="InterPro" id="IPR012893">
    <property type="entry name" value="HipA-like_C"/>
</dbReference>
<keyword evidence="6" id="KW-1185">Reference proteome</keyword>
<dbReference type="GO" id="GO:0005829">
    <property type="term" value="C:cytosol"/>
    <property type="evidence" value="ECO:0007669"/>
    <property type="project" value="TreeGrafter"/>
</dbReference>
<dbReference type="AlphaFoldDB" id="A0A512PDV0"/>